<dbReference type="GO" id="GO:0005524">
    <property type="term" value="F:ATP binding"/>
    <property type="evidence" value="ECO:0007669"/>
    <property type="project" value="UniProtKB-UniRule"/>
</dbReference>
<feature type="binding site" evidence="3">
    <location>
        <begin position="1186"/>
        <end position="1193"/>
    </location>
    <ligand>
        <name>ATP</name>
        <dbReference type="ChEBI" id="CHEBI:30616"/>
    </ligand>
</feature>
<sequence length="1403" mass="156508">MATQVHEAPPRIGPTFDEQDVEIPNPEPLKQSAKTNWMMKIFPLIMVAMLIGYFWLMMSTGQRMMSPMMIMAPMGMFMGMMGFMAVGGPGGGSAAEANEARRNYYLQLREQRKLAHRHGQQVHDLHTRVYPHPESLLSRCGTEDMWAVERSGPVAPTTPGQADLKGPKPEALRPYLSARIGIGVARTYPAILEQPQDVKENLEPVTAGAYRRFMRTQKFVINCPLGLSLTEPGYALRGDAVEAMGLARAMIASLVFNHSPNSLNIGLISDNPSGKDWDWLKWLPHIQDRTRHDTSGTARFAWRTMAEYANWRSERTTNDDGPEPHMVVFVDTPDADAIIPVGTPTKDTTFVVLRAVSETISAPNTRIKISANRRLSVPGKPEFGYGDTITISQARLIAQKMSRYRPPNWANMTTVAITDNRRKSFFDVAGIDDIETFDPTPIWKANGVDSNFNSPIGFAHDGQKPLQEIVYLNFAEAAVGGTGPHGCVQGKTGSGKSFLLRGIVLMLCVLFGPDKLNLILLDFKGGATFQGFEKLPHVTANISNLDDETELIVRAGEVIDGEIERRMQVIIDEWECTDIVEYRKKRRRNPKMPAVPDLFIFADEFREHMEQHPEDLKWFIRIGTVGRALGMHVIPCSQDIDSGLLRGLMSHLTFGISLKSSDAGHSRTVLKVTDIAKDLPVPGHALIYKDVPDEIRVQSDSSLPQDPRLTRLFGFNVEERYTKPLHTSIGSGKPSNANRIAAKLHLHRFGLANKFAPKTSEGEKETDTSDTTDTPVDDFELPMMYKLLIDRLAEFNDVKAIELWKPTLRAPITFHDIKIEPATSTRLRFRIGDTDAPREHVRLPYVIAPEGGNAHIRILGRAASGRSTAVEAIVASACQSYAPSMCSFLLVEYGHVKLAEIENMPNVNGYAQKGEQDKIDRFLGEVNRILAVRQRMSREREVRNFDAYMQSRAENPIPEDPYGHLFLVIDGFDNYLADDPDGTATPNFLRLCTEGSAFGLHLVITVDNNTRIPAKLQDKFGTNIHLKVEDVNQSIYMAIPTKDKVKAIPESQPGRCVDMDRVLAARILVPQDELIEPTGYKKNNPNNPEFDPQRDYGPGIERFVDRMRNLYDPSQYAPQVHAVAPLIHQDAFWGEYERLVLSRRPANPSGTRRRALDVHIPVGISAEDLSFVELPDSFSPHALCVGDPRSGRTTFLRSAIKAITSQYSPQEAQIAIAETEYRLLDEKTKLAADGYLLSYAQDTNSFKDTVEKIKELISGRIPTGDTEMSTQALRDRSWYSGPEVFLLIDGANAFDPGNYNKGPLDDIIELIDARTDIGLHVYATANTSRFVSMQTATKLYVAMRARNTPYLLLRGPESDGALWPSTGIKFTAGRRDGLATLVDTNDMSTQVVQLTYTPEEHAQ</sequence>
<dbReference type="InterPro" id="IPR002543">
    <property type="entry name" value="FtsK_dom"/>
</dbReference>
<gene>
    <name evidence="7" type="ORF">BKG82_26485</name>
</gene>
<proteinExistence type="predicted"/>
<keyword evidence="5" id="KW-0812">Transmembrane</keyword>
<dbReference type="Gene3D" id="3.40.50.300">
    <property type="entry name" value="P-loop containing nucleotide triphosphate hydrolases"/>
    <property type="match status" value="4"/>
</dbReference>
<dbReference type="GO" id="GO:0003677">
    <property type="term" value="F:DNA binding"/>
    <property type="evidence" value="ECO:0007669"/>
    <property type="project" value="InterPro"/>
</dbReference>
<keyword evidence="5" id="KW-1133">Transmembrane helix</keyword>
<dbReference type="Proteomes" id="UP000180043">
    <property type="component" value="Unassembled WGS sequence"/>
</dbReference>
<dbReference type="PANTHER" id="PTHR22683">
    <property type="entry name" value="SPORULATION PROTEIN RELATED"/>
    <property type="match status" value="1"/>
</dbReference>
<dbReference type="InterPro" id="IPR050206">
    <property type="entry name" value="FtsK/SpoIIIE/SftA"/>
</dbReference>
<feature type="region of interest" description="Disordered" evidence="4">
    <location>
        <begin position="755"/>
        <end position="775"/>
    </location>
</feature>
<comment type="caution">
    <text evidence="7">The sequence shown here is derived from an EMBL/GenBank/DDBJ whole genome shotgun (WGS) entry which is preliminary data.</text>
</comment>
<evidence type="ECO:0000256" key="5">
    <source>
        <dbReference type="SAM" id="Phobius"/>
    </source>
</evidence>
<feature type="transmembrane region" description="Helical" evidence="5">
    <location>
        <begin position="68"/>
        <end position="88"/>
    </location>
</feature>
<feature type="transmembrane region" description="Helical" evidence="5">
    <location>
        <begin position="37"/>
        <end position="56"/>
    </location>
</feature>
<keyword evidence="1 3" id="KW-0547">Nucleotide-binding</keyword>
<feature type="region of interest" description="Disordered" evidence="4">
    <location>
        <begin position="1076"/>
        <end position="1095"/>
    </location>
</feature>
<evidence type="ECO:0000313" key="8">
    <source>
        <dbReference type="Proteomes" id="UP000180043"/>
    </source>
</evidence>
<evidence type="ECO:0000256" key="1">
    <source>
        <dbReference type="ARBA" id="ARBA00022741"/>
    </source>
</evidence>
<protein>
    <recommendedName>
        <fullName evidence="6">FtsK domain-containing protein</fullName>
    </recommendedName>
</protein>
<feature type="region of interest" description="Disordered" evidence="4">
    <location>
        <begin position="1"/>
        <end position="20"/>
    </location>
</feature>
<feature type="binding site" evidence="3">
    <location>
        <begin position="860"/>
        <end position="867"/>
    </location>
    <ligand>
        <name>ATP</name>
        <dbReference type="ChEBI" id="CHEBI:30616"/>
    </ligand>
</feature>
<dbReference type="EMBL" id="MLIQ01000042">
    <property type="protein sequence ID" value="OHU47206.1"/>
    <property type="molecule type" value="Genomic_DNA"/>
</dbReference>
<keyword evidence="5" id="KW-0472">Membrane</keyword>
<accession>A0A1S1LIH1</accession>
<evidence type="ECO:0000313" key="7">
    <source>
        <dbReference type="EMBL" id="OHU47206.1"/>
    </source>
</evidence>
<dbReference type="Pfam" id="PF01580">
    <property type="entry name" value="FtsK_SpoIIIE"/>
    <property type="match status" value="2"/>
</dbReference>
<dbReference type="InterPro" id="IPR027417">
    <property type="entry name" value="P-loop_NTPase"/>
</dbReference>
<dbReference type="RefSeq" id="WP_070947824.1">
    <property type="nucleotide sequence ID" value="NZ_MLIQ01000042.1"/>
</dbReference>
<dbReference type="SUPFAM" id="SSF52540">
    <property type="entry name" value="P-loop containing nucleoside triphosphate hydrolases"/>
    <property type="match status" value="1"/>
</dbReference>
<evidence type="ECO:0000259" key="6">
    <source>
        <dbReference type="PROSITE" id="PS50901"/>
    </source>
</evidence>
<evidence type="ECO:0000256" key="4">
    <source>
        <dbReference type="SAM" id="MobiDB-lite"/>
    </source>
</evidence>
<organism evidence="7 8">
    <name type="scientific">Mycobacteroides chelonae</name>
    <name type="common">Mycobacterium chelonae</name>
    <dbReference type="NCBI Taxonomy" id="1774"/>
    <lineage>
        <taxon>Bacteria</taxon>
        <taxon>Bacillati</taxon>
        <taxon>Actinomycetota</taxon>
        <taxon>Actinomycetes</taxon>
        <taxon>Mycobacteriales</taxon>
        <taxon>Mycobacteriaceae</taxon>
        <taxon>Mycobacteroides</taxon>
    </lineage>
</organism>
<dbReference type="PROSITE" id="PS50901">
    <property type="entry name" value="FTSK"/>
    <property type="match status" value="3"/>
</dbReference>
<feature type="domain" description="FtsK" evidence="6">
    <location>
        <begin position="467"/>
        <end position="667"/>
    </location>
</feature>
<keyword evidence="2 3" id="KW-0067">ATP-binding</keyword>
<feature type="binding site" evidence="3">
    <location>
        <begin position="490"/>
        <end position="497"/>
    </location>
    <ligand>
        <name>ATP</name>
        <dbReference type="ChEBI" id="CHEBI:30616"/>
    </ligand>
</feature>
<name>A0A1S1LIH1_MYCCH</name>
<evidence type="ECO:0000256" key="2">
    <source>
        <dbReference type="ARBA" id="ARBA00022840"/>
    </source>
</evidence>
<feature type="domain" description="FtsK" evidence="6">
    <location>
        <begin position="842"/>
        <end position="1035"/>
    </location>
</feature>
<dbReference type="PANTHER" id="PTHR22683:SF1">
    <property type="entry name" value="TYPE VII SECRETION SYSTEM PROTEIN ESSC"/>
    <property type="match status" value="1"/>
</dbReference>
<reference evidence="7 8" key="1">
    <citation type="submission" date="2016-10" db="EMBL/GenBank/DDBJ databases">
        <title>Evaluation of Human, Veterinary and Environmental Mycobacterium chelonae Isolates by Core Genome Phylogenomic Analysis, Targeted Gene Comparison, and Anti-microbial Susceptibility Patterns: A Tale of Mistaken Identities.</title>
        <authorList>
            <person name="Fogelson S.B."/>
            <person name="Camus A.C."/>
            <person name="Lorenz W."/>
            <person name="Vasireddy R."/>
            <person name="Vasireddy S."/>
            <person name="Smith T."/>
            <person name="Brown-Elliott B.A."/>
            <person name="Wallace R.J.Jr."/>
            <person name="Hasan N.A."/>
            <person name="Reischl U."/>
            <person name="Sanchez S."/>
        </authorList>
    </citation>
    <scope>NUCLEOTIDE SEQUENCE [LARGE SCALE GENOMIC DNA]</scope>
    <source>
        <strain evidence="7 8">15515</strain>
    </source>
</reference>
<feature type="domain" description="FtsK" evidence="6">
    <location>
        <begin position="1166"/>
        <end position="1362"/>
    </location>
</feature>
<evidence type="ECO:0000256" key="3">
    <source>
        <dbReference type="PROSITE-ProRule" id="PRU00289"/>
    </source>
</evidence>